<keyword evidence="4 6" id="KW-0808">Transferase</keyword>
<organism evidence="8 9">
    <name type="scientific">Paraglaciecola algarum</name>
    <dbReference type="NCBI Taxonomy" id="3050085"/>
    <lineage>
        <taxon>Bacteria</taxon>
        <taxon>Pseudomonadati</taxon>
        <taxon>Pseudomonadota</taxon>
        <taxon>Gammaproteobacteria</taxon>
        <taxon>Alteromonadales</taxon>
        <taxon>Alteromonadaceae</taxon>
        <taxon>Paraglaciecola</taxon>
    </lineage>
</organism>
<evidence type="ECO:0000256" key="5">
    <source>
        <dbReference type="ARBA" id="ARBA00022691"/>
    </source>
</evidence>
<dbReference type="InterPro" id="IPR029063">
    <property type="entry name" value="SAM-dependent_MTases_sf"/>
</dbReference>
<dbReference type="Proteomes" id="UP001521137">
    <property type="component" value="Unassembled WGS sequence"/>
</dbReference>
<dbReference type="RefSeq" id="WP_235310227.1">
    <property type="nucleotide sequence ID" value="NZ_JAKGAS010000001.1"/>
</dbReference>
<dbReference type="CDD" id="cd02440">
    <property type="entry name" value="AdoMet_MTases"/>
    <property type="match status" value="1"/>
</dbReference>
<dbReference type="InterPro" id="IPR016909">
    <property type="entry name" value="rRNA_lsu_MeTfrase_F"/>
</dbReference>
<keyword evidence="2 6" id="KW-0698">rRNA processing</keyword>
<feature type="region of interest" description="Disordered" evidence="7">
    <location>
        <begin position="26"/>
        <end position="45"/>
    </location>
</feature>
<comment type="caution">
    <text evidence="8">The sequence shown here is derived from an EMBL/GenBank/DDBJ whole genome shotgun (WGS) entry which is preliminary data.</text>
</comment>
<keyword evidence="3 6" id="KW-0489">Methyltransferase</keyword>
<dbReference type="NCBIfam" id="NF008725">
    <property type="entry name" value="PRK11727.1"/>
    <property type="match status" value="1"/>
</dbReference>
<evidence type="ECO:0000256" key="2">
    <source>
        <dbReference type="ARBA" id="ARBA00022552"/>
    </source>
</evidence>
<dbReference type="Pfam" id="PF05971">
    <property type="entry name" value="Methyltransf_10"/>
    <property type="match status" value="1"/>
</dbReference>
<evidence type="ECO:0000256" key="6">
    <source>
        <dbReference type="HAMAP-Rule" id="MF_01848"/>
    </source>
</evidence>
<dbReference type="Gene3D" id="3.40.50.150">
    <property type="entry name" value="Vaccinia Virus protein VP39"/>
    <property type="match status" value="1"/>
</dbReference>
<name>A0ABS9D1G2_9ALTE</name>
<evidence type="ECO:0000256" key="7">
    <source>
        <dbReference type="SAM" id="MobiDB-lite"/>
    </source>
</evidence>
<protein>
    <recommendedName>
        <fullName evidence="6">Ribosomal RNA large subunit methyltransferase F</fullName>
        <ecNumber evidence="6">2.1.1.181</ecNumber>
    </recommendedName>
    <alternativeName>
        <fullName evidence="6">23S rRNA mA1618 methyltransferase</fullName>
    </alternativeName>
    <alternativeName>
        <fullName evidence="6">rRNA adenine N-6-methyltransferase</fullName>
    </alternativeName>
</protein>
<proteinExistence type="inferred from homology"/>
<comment type="similarity">
    <text evidence="6">Belongs to the methyltransferase superfamily. METTL16/RlmF family.</text>
</comment>
<accession>A0ABS9D1G2</accession>
<dbReference type="EC" id="2.1.1.181" evidence="6"/>
<dbReference type="PANTHER" id="PTHR13393">
    <property type="entry name" value="SAM-DEPENDENT METHYLTRANSFERASE"/>
    <property type="match status" value="1"/>
</dbReference>
<dbReference type="GO" id="GO:0052907">
    <property type="term" value="F:23S rRNA (adenine(1618)-N(6))-methyltransferase activity"/>
    <property type="evidence" value="ECO:0007669"/>
    <property type="project" value="UniProtKB-EC"/>
</dbReference>
<keyword evidence="9" id="KW-1185">Reference proteome</keyword>
<dbReference type="SUPFAM" id="SSF53335">
    <property type="entry name" value="S-adenosyl-L-methionine-dependent methyltransferases"/>
    <property type="match status" value="1"/>
</dbReference>
<dbReference type="PANTHER" id="PTHR13393:SF0">
    <property type="entry name" value="RNA N6-ADENOSINE-METHYLTRANSFERASE METTL16"/>
    <property type="match status" value="1"/>
</dbReference>
<reference evidence="8 9" key="1">
    <citation type="submission" date="2022-01" db="EMBL/GenBank/DDBJ databases">
        <title>Paraglaciecola sp. G1-23.</title>
        <authorList>
            <person name="Jin M.S."/>
            <person name="Han D.M."/>
            <person name="Kim H.M."/>
            <person name="Jeon C.O."/>
        </authorList>
    </citation>
    <scope>NUCLEOTIDE SEQUENCE [LARGE SCALE GENOMIC DNA]</scope>
    <source>
        <strain evidence="8 9">G1-23</strain>
    </source>
</reference>
<dbReference type="InterPro" id="IPR010286">
    <property type="entry name" value="METTL16/RlmF"/>
</dbReference>
<evidence type="ECO:0000256" key="3">
    <source>
        <dbReference type="ARBA" id="ARBA00022603"/>
    </source>
</evidence>
<comment type="catalytic activity">
    <reaction evidence="6">
        <text>adenosine(1618) in 23S rRNA + S-adenosyl-L-methionine = N(6)-methyladenosine(1618) in 23S rRNA + S-adenosyl-L-homocysteine + H(+)</text>
        <dbReference type="Rhea" id="RHEA:16497"/>
        <dbReference type="Rhea" id="RHEA-COMP:10229"/>
        <dbReference type="Rhea" id="RHEA-COMP:10231"/>
        <dbReference type="ChEBI" id="CHEBI:15378"/>
        <dbReference type="ChEBI" id="CHEBI:57856"/>
        <dbReference type="ChEBI" id="CHEBI:59789"/>
        <dbReference type="ChEBI" id="CHEBI:74411"/>
        <dbReference type="ChEBI" id="CHEBI:74449"/>
        <dbReference type="EC" id="2.1.1.181"/>
    </reaction>
</comment>
<keyword evidence="5 6" id="KW-0949">S-adenosyl-L-methionine</keyword>
<evidence type="ECO:0000256" key="4">
    <source>
        <dbReference type="ARBA" id="ARBA00022679"/>
    </source>
</evidence>
<evidence type="ECO:0000256" key="1">
    <source>
        <dbReference type="ARBA" id="ARBA00022490"/>
    </source>
</evidence>
<gene>
    <name evidence="6 8" type="primary">rlmF</name>
    <name evidence="8" type="ORF">L0668_01165</name>
</gene>
<dbReference type="EMBL" id="JAKGAS010000001">
    <property type="protein sequence ID" value="MCF2946701.1"/>
    <property type="molecule type" value="Genomic_DNA"/>
</dbReference>
<comment type="subcellular location">
    <subcellularLocation>
        <location evidence="6">Cytoplasm</location>
    </subcellularLocation>
</comment>
<dbReference type="PIRSF" id="PIRSF029038">
    <property type="entry name" value="Mtase_YbiN_prd"/>
    <property type="match status" value="1"/>
</dbReference>
<comment type="function">
    <text evidence="6">Specifically methylates the adenine in position 1618 of 23S rRNA.</text>
</comment>
<evidence type="ECO:0000313" key="8">
    <source>
        <dbReference type="EMBL" id="MCF2946701.1"/>
    </source>
</evidence>
<keyword evidence="1 6" id="KW-0963">Cytoplasm</keyword>
<sequence length="347" mass="38860">MPKQTKVKTSTGFAKKTAVTKVTKQQKAKRQQLTKPIQGNRLHPRSLHSDGYPLDELVSHCPDLQTFVIIKPDGGKTINFSEPDAVKALNAALLDYYYQIKFWDIPTGYLCPPIPGRADYVHHIADLLAENQLKEVAKNSQVIGLDIGTGANLVYPILANRIYGWNMYGTDIDPVSIKSAENIILSNPVLKDNIQVVQQSKPTDIFTGVVASDQVFDFCMCNPPFHASAKEAQAGSMRKVNNLAKHAKKRQSHMAGSKIKSLNFSGQANELWCEGGELAFIQRMITQSPKFAKQIKWFTCLVSKKEHLPQLTKVLEQSADIDWKVVDMAQGQKISRFLAWRFNFTSK</sequence>
<dbReference type="HAMAP" id="MF_01848">
    <property type="entry name" value="23SrRNA_methyltr_F"/>
    <property type="match status" value="1"/>
</dbReference>
<evidence type="ECO:0000313" key="9">
    <source>
        <dbReference type="Proteomes" id="UP001521137"/>
    </source>
</evidence>